<sequence length="616" mass="73355">MCIKLWRKYLCPKAPDHSPTSQLPRLGTCEHPRPRTDVPNHHLVTQDTNIYRENEESPADNSNESLQIHWVYNWLRCAHVYSKDCSARDCVGVRVQVFNLACFYCLGAMDNHTSFQGSMTSTFERKLAIPWDTETEDAETQHAFEQYRECYLRELLMLVEVMLMKPVPTEARTIRWESIISTVWPETFCRLKREHLGHVTATYCDCESTKEEWRVNMSWSKRKNEAQAILDDLEAKFGQVGSAVGFWWQPGYGEDDDWEPTRRAQVVYEQYEQGNDYPLHQMTFVNFLEKDFDRRYHKLRQMAEYCRANLMRMGEARSQKHPEGLYWRRNRQILWMGIDDWESSLNRRMEFLDWMYRFLALDPGLDEELMRWLAIPLLAMLNPWPNPDVLDHPSHPPGHTLDPDLPALDALQECIWWVEWLWPLEGRVVHDNYRESIKASNSTNDVMQRNRLIEWSDMQLRNYRADMQTLRYVVTPEEAIAKGDTTCTMCQEEWDQHPNHEPVPLPCCNKFVGRRCLKLFLACTPIRLAGEERYLTEDKWAQEFKCCFCRMSIGGHFSPNAFYQGNTHVIKDIRSFNFHDKLEKLSVEPEHWHQRREQLEREQELRERQEQQQQQQ</sequence>
<organism evidence="2 3">
    <name type="scientific">Colletotrichum shisoi</name>
    <dbReference type="NCBI Taxonomy" id="2078593"/>
    <lineage>
        <taxon>Eukaryota</taxon>
        <taxon>Fungi</taxon>
        <taxon>Dikarya</taxon>
        <taxon>Ascomycota</taxon>
        <taxon>Pezizomycotina</taxon>
        <taxon>Sordariomycetes</taxon>
        <taxon>Hypocreomycetidae</taxon>
        <taxon>Glomerellales</taxon>
        <taxon>Glomerellaceae</taxon>
        <taxon>Colletotrichum</taxon>
        <taxon>Colletotrichum destructivum species complex</taxon>
    </lineage>
</organism>
<feature type="region of interest" description="Disordered" evidence="1">
    <location>
        <begin position="589"/>
        <end position="616"/>
    </location>
</feature>
<dbReference type="Proteomes" id="UP000326340">
    <property type="component" value="Unassembled WGS sequence"/>
</dbReference>
<protein>
    <recommendedName>
        <fullName evidence="4">RING-type domain-containing protein</fullName>
    </recommendedName>
</protein>
<evidence type="ECO:0000313" key="3">
    <source>
        <dbReference type="Proteomes" id="UP000326340"/>
    </source>
</evidence>
<accession>A0A5Q4C863</accession>
<evidence type="ECO:0008006" key="4">
    <source>
        <dbReference type="Google" id="ProtNLM"/>
    </source>
</evidence>
<name>A0A5Q4C863_9PEZI</name>
<evidence type="ECO:0000256" key="1">
    <source>
        <dbReference type="SAM" id="MobiDB-lite"/>
    </source>
</evidence>
<feature type="compositionally biased region" description="Basic and acidic residues" evidence="1">
    <location>
        <begin position="589"/>
        <end position="610"/>
    </location>
</feature>
<dbReference type="EMBL" id="PUHP01000015">
    <property type="protein sequence ID" value="TQN74936.1"/>
    <property type="molecule type" value="Genomic_DNA"/>
</dbReference>
<dbReference type="AlphaFoldDB" id="A0A5Q4C863"/>
<proteinExistence type="predicted"/>
<gene>
    <name evidence="2" type="ORF">CSHISOI_00464</name>
</gene>
<comment type="caution">
    <text evidence="2">The sequence shown here is derived from an EMBL/GenBank/DDBJ whole genome shotgun (WGS) entry which is preliminary data.</text>
</comment>
<evidence type="ECO:0000313" key="2">
    <source>
        <dbReference type="EMBL" id="TQN74936.1"/>
    </source>
</evidence>
<keyword evidence="3" id="KW-1185">Reference proteome</keyword>
<reference evidence="2 3" key="1">
    <citation type="journal article" date="2019" name="Sci. Rep.">
        <title>Colletotrichum shisoi sp. nov., an anthracnose pathogen of Perilla frutescens in Japan: molecular phylogenetic, morphological and genomic evidence.</title>
        <authorList>
            <person name="Gan P."/>
            <person name="Tsushima A."/>
            <person name="Hiroyama R."/>
            <person name="Narusaka M."/>
            <person name="Takano Y."/>
            <person name="Narusaka Y."/>
            <person name="Kawaradani M."/>
            <person name="Damm U."/>
            <person name="Shirasu K."/>
        </authorList>
    </citation>
    <scope>NUCLEOTIDE SEQUENCE [LARGE SCALE GENOMIC DNA]</scope>
    <source>
        <strain evidence="2 3">PG-2018a</strain>
    </source>
</reference>
<dbReference type="OrthoDB" id="4794487at2759"/>